<keyword evidence="4" id="KW-1133">Transmembrane helix</keyword>
<dbReference type="EC" id="5.3.1.6" evidence="3"/>
<reference evidence="5 6" key="1">
    <citation type="submission" date="2016-10" db="EMBL/GenBank/DDBJ databases">
        <authorList>
            <person name="de Groot N.N."/>
        </authorList>
    </citation>
    <scope>NUCLEOTIDE SEQUENCE [LARGE SCALE GENOMIC DNA]</scope>
    <source>
        <strain evidence="5 6">DSM 15695</strain>
    </source>
</reference>
<comment type="function">
    <text evidence="3">Catalyzes the reversible conversion of ribose-5-phosphate to ribulose 5-phosphate.</text>
</comment>
<name>A0A1H9GRZ6_9LACT</name>
<comment type="similarity">
    <text evidence="3">Belongs to the ribose 5-phosphate isomerase family.</text>
</comment>
<organism evidence="5 6">
    <name type="scientific">Ignavigranum ruoffiae</name>
    <dbReference type="NCBI Taxonomy" id="89093"/>
    <lineage>
        <taxon>Bacteria</taxon>
        <taxon>Bacillati</taxon>
        <taxon>Bacillota</taxon>
        <taxon>Bacilli</taxon>
        <taxon>Lactobacillales</taxon>
        <taxon>Aerococcaceae</taxon>
        <taxon>Ignavigranum</taxon>
    </lineage>
</organism>
<comment type="catalytic activity">
    <reaction evidence="1 3">
        <text>aldehydo-D-ribose 5-phosphate = D-ribulose 5-phosphate</text>
        <dbReference type="Rhea" id="RHEA:14657"/>
        <dbReference type="ChEBI" id="CHEBI:58121"/>
        <dbReference type="ChEBI" id="CHEBI:58273"/>
        <dbReference type="EC" id="5.3.1.6"/>
    </reaction>
</comment>
<protein>
    <recommendedName>
        <fullName evidence="3">Ribose-5-phosphate isomerase A</fullName>
        <ecNumber evidence="3">5.3.1.6</ecNumber>
    </recommendedName>
    <alternativeName>
        <fullName evidence="3">Phosphoriboisomerase A</fullName>
        <shortName evidence="3">PRI</shortName>
    </alternativeName>
</protein>
<feature type="active site" description="Proton acceptor" evidence="3">
    <location>
        <position position="105"/>
    </location>
</feature>
<gene>
    <name evidence="3" type="primary">rpiA</name>
    <name evidence="5" type="ORF">SAMN04488558_1176</name>
</gene>
<evidence type="ECO:0000256" key="2">
    <source>
        <dbReference type="ARBA" id="ARBA00023235"/>
    </source>
</evidence>
<feature type="binding site" evidence="3">
    <location>
        <begin position="26"/>
        <end position="29"/>
    </location>
    <ligand>
        <name>substrate</name>
    </ligand>
</feature>
<dbReference type="PANTHER" id="PTHR11934:SF0">
    <property type="entry name" value="RIBOSE-5-PHOSPHATE ISOMERASE"/>
    <property type="match status" value="1"/>
</dbReference>
<dbReference type="SUPFAM" id="SSF100950">
    <property type="entry name" value="NagB/RpiA/CoA transferase-like"/>
    <property type="match status" value="1"/>
</dbReference>
<evidence type="ECO:0000313" key="5">
    <source>
        <dbReference type="EMBL" id="SEQ52803.1"/>
    </source>
</evidence>
<dbReference type="InterPro" id="IPR020672">
    <property type="entry name" value="Ribose5P_isomerase_typA_subgr"/>
</dbReference>
<dbReference type="EMBL" id="FOEN01000017">
    <property type="protein sequence ID" value="SEQ52803.1"/>
    <property type="molecule type" value="Genomic_DNA"/>
</dbReference>
<evidence type="ECO:0000256" key="4">
    <source>
        <dbReference type="SAM" id="Phobius"/>
    </source>
</evidence>
<comment type="subunit">
    <text evidence="3">Homodimer.</text>
</comment>
<dbReference type="PANTHER" id="PTHR11934">
    <property type="entry name" value="RIBOSE-5-PHOSPHATE ISOMERASE"/>
    <property type="match status" value="1"/>
</dbReference>
<dbReference type="FunFam" id="3.40.50.1360:FF:000001">
    <property type="entry name" value="Ribose-5-phosphate isomerase A"/>
    <property type="match status" value="1"/>
</dbReference>
<keyword evidence="4" id="KW-0472">Membrane</keyword>
<evidence type="ECO:0000256" key="1">
    <source>
        <dbReference type="ARBA" id="ARBA00001713"/>
    </source>
</evidence>
<feature type="transmembrane region" description="Helical" evidence="4">
    <location>
        <begin position="12"/>
        <end position="34"/>
    </location>
</feature>
<feature type="binding site" evidence="3">
    <location>
        <begin position="83"/>
        <end position="86"/>
    </location>
    <ligand>
        <name>substrate</name>
    </ligand>
</feature>
<keyword evidence="2 3" id="KW-0413">Isomerase</keyword>
<dbReference type="SUPFAM" id="SSF75445">
    <property type="entry name" value="D-ribose-5-phosphate isomerase (RpiA), lid domain"/>
    <property type="match status" value="1"/>
</dbReference>
<dbReference type="Pfam" id="PF06026">
    <property type="entry name" value="Rib_5-P_isom_A"/>
    <property type="match status" value="1"/>
</dbReference>
<accession>A0A1H9GRZ6</accession>
<keyword evidence="4" id="KW-0812">Transmembrane</keyword>
<dbReference type="InterPro" id="IPR004788">
    <property type="entry name" value="Ribose5P_isomerase_type_A"/>
</dbReference>
<comment type="pathway">
    <text evidence="3">Carbohydrate degradation; pentose phosphate pathway; D-ribose 5-phosphate from D-ribulose 5-phosphate (non-oxidative stage): step 1/1.</text>
</comment>
<dbReference type="GO" id="GO:0009052">
    <property type="term" value="P:pentose-phosphate shunt, non-oxidative branch"/>
    <property type="evidence" value="ECO:0007669"/>
    <property type="project" value="UniProtKB-UniRule"/>
</dbReference>
<keyword evidence="6" id="KW-1185">Reference proteome</keyword>
<dbReference type="RefSeq" id="WP_092572686.1">
    <property type="nucleotide sequence ID" value="NZ_FOEN01000017.1"/>
</dbReference>
<dbReference type="HAMAP" id="MF_00170">
    <property type="entry name" value="Rib_5P_isom_A"/>
    <property type="match status" value="1"/>
</dbReference>
<feature type="binding site" evidence="3">
    <location>
        <begin position="96"/>
        <end position="99"/>
    </location>
    <ligand>
        <name>substrate</name>
    </ligand>
</feature>
<dbReference type="GO" id="GO:0006014">
    <property type="term" value="P:D-ribose metabolic process"/>
    <property type="evidence" value="ECO:0007669"/>
    <property type="project" value="TreeGrafter"/>
</dbReference>
<dbReference type="NCBIfam" id="TIGR00021">
    <property type="entry name" value="rpiA"/>
    <property type="match status" value="1"/>
</dbReference>
<dbReference type="Gene3D" id="3.30.70.260">
    <property type="match status" value="1"/>
</dbReference>
<feature type="binding site" evidence="3">
    <location>
        <position position="123"/>
    </location>
    <ligand>
        <name>substrate</name>
    </ligand>
</feature>
<dbReference type="InterPro" id="IPR037171">
    <property type="entry name" value="NagB/RpiA_transferase-like"/>
</dbReference>
<dbReference type="AlphaFoldDB" id="A0A1H9GRZ6"/>
<dbReference type="GO" id="GO:0005829">
    <property type="term" value="C:cytosol"/>
    <property type="evidence" value="ECO:0007669"/>
    <property type="project" value="TreeGrafter"/>
</dbReference>
<dbReference type="STRING" id="89093.SAMN04488558_1176"/>
<dbReference type="Proteomes" id="UP000198833">
    <property type="component" value="Unassembled WGS sequence"/>
</dbReference>
<dbReference type="CDD" id="cd01398">
    <property type="entry name" value="RPI_A"/>
    <property type="match status" value="1"/>
</dbReference>
<sequence length="231" mass="25314">MSVAKETVGRKAVAYIESGMVVGLGTGSTAYYFVDELGKRYASGQINQIRCVSTSTQTEQQAQSLGLPTVTLDEVNHIDVLVDGADETLDSFSGIKGGGGALLLEKIVAQYSRKIIWIVDQAKRVDYLGAFPLPVEVVQFGAWKLFHTFDKAGMQPSFRKKGVDSLFITDSGNYIIDLHLGKIEHPEQVAFELKNMVGVVEHGLFINYPNIILVGDQQGGYETIERPTIIQ</sequence>
<dbReference type="OrthoDB" id="5870696at2"/>
<evidence type="ECO:0000256" key="3">
    <source>
        <dbReference type="HAMAP-Rule" id="MF_00170"/>
    </source>
</evidence>
<dbReference type="UniPathway" id="UPA00115">
    <property type="reaction ID" value="UER00412"/>
</dbReference>
<evidence type="ECO:0000313" key="6">
    <source>
        <dbReference type="Proteomes" id="UP000198833"/>
    </source>
</evidence>
<dbReference type="Gene3D" id="3.40.50.1360">
    <property type="match status" value="1"/>
</dbReference>
<dbReference type="NCBIfam" id="NF001924">
    <property type="entry name" value="PRK00702.1"/>
    <property type="match status" value="1"/>
</dbReference>
<dbReference type="GO" id="GO:0004751">
    <property type="term" value="F:ribose-5-phosphate isomerase activity"/>
    <property type="evidence" value="ECO:0007669"/>
    <property type="project" value="UniProtKB-UniRule"/>
</dbReference>
<proteinExistence type="inferred from homology"/>